<reference evidence="2" key="1">
    <citation type="submission" date="2020-10" db="EMBL/GenBank/DDBJ databases">
        <authorList>
            <person name="Kikuchi T."/>
        </authorList>
    </citation>
    <scope>NUCLEOTIDE SEQUENCE</scope>
    <source>
        <strain evidence="2">NKZ352</strain>
    </source>
</reference>
<dbReference type="Proteomes" id="UP000835052">
    <property type="component" value="Unassembled WGS sequence"/>
</dbReference>
<organism evidence="2 3">
    <name type="scientific">Caenorhabditis auriculariae</name>
    <dbReference type="NCBI Taxonomy" id="2777116"/>
    <lineage>
        <taxon>Eukaryota</taxon>
        <taxon>Metazoa</taxon>
        <taxon>Ecdysozoa</taxon>
        <taxon>Nematoda</taxon>
        <taxon>Chromadorea</taxon>
        <taxon>Rhabditida</taxon>
        <taxon>Rhabditina</taxon>
        <taxon>Rhabditomorpha</taxon>
        <taxon>Rhabditoidea</taxon>
        <taxon>Rhabditidae</taxon>
        <taxon>Peloderinae</taxon>
        <taxon>Caenorhabditis</taxon>
    </lineage>
</organism>
<feature type="signal peptide" evidence="1">
    <location>
        <begin position="1"/>
        <end position="22"/>
    </location>
</feature>
<dbReference type="EMBL" id="CAJGYM010000161">
    <property type="protein sequence ID" value="CAD6199221.1"/>
    <property type="molecule type" value="Genomic_DNA"/>
</dbReference>
<evidence type="ECO:0000256" key="1">
    <source>
        <dbReference type="SAM" id="SignalP"/>
    </source>
</evidence>
<feature type="chain" id="PRO_5035751968" evidence="1">
    <location>
        <begin position="23"/>
        <end position="71"/>
    </location>
</feature>
<name>A0A8S1HRQ2_9PELO</name>
<evidence type="ECO:0000313" key="2">
    <source>
        <dbReference type="EMBL" id="CAD6199221.1"/>
    </source>
</evidence>
<comment type="caution">
    <text evidence="2">The sequence shown here is derived from an EMBL/GenBank/DDBJ whole genome shotgun (WGS) entry which is preliminary data.</text>
</comment>
<gene>
    <name evidence="2" type="ORF">CAUJ_LOCUS15125</name>
</gene>
<dbReference type="OrthoDB" id="10624841at2759"/>
<evidence type="ECO:0000313" key="3">
    <source>
        <dbReference type="Proteomes" id="UP000835052"/>
    </source>
</evidence>
<sequence length="71" mass="7485">MKFLLSFGLLAAFAVFFAMAKAKQSSWSEWADKPGAICNDTCGGCGRIEQVRTCTGGKSKSCKGASEQLAS</sequence>
<accession>A0A8S1HRQ2</accession>
<dbReference type="AlphaFoldDB" id="A0A8S1HRQ2"/>
<keyword evidence="3" id="KW-1185">Reference proteome</keyword>
<proteinExistence type="predicted"/>
<protein>
    <submittedName>
        <fullName evidence="2">Uncharacterized protein</fullName>
    </submittedName>
</protein>
<keyword evidence="1" id="KW-0732">Signal</keyword>